<dbReference type="SUPFAM" id="SSF48008">
    <property type="entry name" value="GntR ligand-binding domain-like"/>
    <property type="match status" value="1"/>
</dbReference>
<dbReference type="InterPro" id="IPR011711">
    <property type="entry name" value="GntR_C"/>
</dbReference>
<dbReference type="InterPro" id="IPR036390">
    <property type="entry name" value="WH_DNA-bd_sf"/>
</dbReference>
<organism evidence="5 6">
    <name type="scientific">Geodermatophilus obscurus</name>
    <dbReference type="NCBI Taxonomy" id="1861"/>
    <lineage>
        <taxon>Bacteria</taxon>
        <taxon>Bacillati</taxon>
        <taxon>Actinomycetota</taxon>
        <taxon>Actinomycetes</taxon>
        <taxon>Geodermatophilales</taxon>
        <taxon>Geodermatophilaceae</taxon>
        <taxon>Geodermatophilus</taxon>
    </lineage>
</organism>
<evidence type="ECO:0000256" key="2">
    <source>
        <dbReference type="ARBA" id="ARBA00023125"/>
    </source>
</evidence>
<evidence type="ECO:0000256" key="1">
    <source>
        <dbReference type="ARBA" id="ARBA00023015"/>
    </source>
</evidence>
<protein>
    <submittedName>
        <fullName evidence="5">DNA-binding transcriptional regulator, GntR family</fullName>
    </submittedName>
</protein>
<dbReference type="Proteomes" id="UP000184428">
    <property type="component" value="Unassembled WGS sequence"/>
</dbReference>
<dbReference type="InterPro" id="IPR000524">
    <property type="entry name" value="Tscrpt_reg_HTH_GntR"/>
</dbReference>
<dbReference type="PROSITE" id="PS50949">
    <property type="entry name" value="HTH_GNTR"/>
    <property type="match status" value="1"/>
</dbReference>
<name>A0A1M7USM5_9ACTN</name>
<evidence type="ECO:0000259" key="4">
    <source>
        <dbReference type="PROSITE" id="PS50949"/>
    </source>
</evidence>
<dbReference type="SMART" id="SM00895">
    <property type="entry name" value="FCD"/>
    <property type="match status" value="1"/>
</dbReference>
<reference evidence="5 6" key="1">
    <citation type="submission" date="2016-12" db="EMBL/GenBank/DDBJ databases">
        <authorList>
            <person name="Song W.-J."/>
            <person name="Kurnit D.M."/>
        </authorList>
    </citation>
    <scope>NUCLEOTIDE SEQUENCE [LARGE SCALE GENOMIC DNA]</scope>
    <source>
        <strain evidence="5 6">DSM 43162</strain>
    </source>
</reference>
<keyword evidence="2 5" id="KW-0238">DNA-binding</keyword>
<keyword evidence="1" id="KW-0805">Transcription regulation</keyword>
<dbReference type="Pfam" id="PF00392">
    <property type="entry name" value="GntR"/>
    <property type="match status" value="1"/>
</dbReference>
<dbReference type="SMART" id="SM00345">
    <property type="entry name" value="HTH_GNTR"/>
    <property type="match status" value="1"/>
</dbReference>
<dbReference type="EMBL" id="FRDM01000028">
    <property type="protein sequence ID" value="SHN86022.1"/>
    <property type="molecule type" value="Genomic_DNA"/>
</dbReference>
<dbReference type="Gene3D" id="1.20.120.530">
    <property type="entry name" value="GntR ligand-binding domain-like"/>
    <property type="match status" value="1"/>
</dbReference>
<dbReference type="InterPro" id="IPR036388">
    <property type="entry name" value="WH-like_DNA-bd_sf"/>
</dbReference>
<feature type="domain" description="HTH gntR-type" evidence="4">
    <location>
        <begin position="7"/>
        <end position="74"/>
    </location>
</feature>
<sequence length="235" mass="25780">MTTFRPQTMQEAVLQELRRRIHDGELRPGTVIRVDAVAGALGVSRIPVREALMILEGEGLVTHRPHVGFTVPSLTAEDLEEIYFVRALLEDEALRRALKNTTDADRAAAREACRAAAEALDHGQVNAFSDTGRRFHEALLAPCRMPRLLRLLDGLWEATESYRAANSLDRSGQEGLQAEHQVMLDAYLDGDEQRLIQAAEQHRQHLLAGAQLGTCSATDTPAGQTQRGGSDLPAS</sequence>
<dbReference type="GO" id="GO:0003700">
    <property type="term" value="F:DNA-binding transcription factor activity"/>
    <property type="evidence" value="ECO:0007669"/>
    <property type="project" value="InterPro"/>
</dbReference>
<dbReference type="AlphaFoldDB" id="A0A1M7USM5"/>
<dbReference type="Gene3D" id="1.10.10.10">
    <property type="entry name" value="Winged helix-like DNA-binding domain superfamily/Winged helix DNA-binding domain"/>
    <property type="match status" value="1"/>
</dbReference>
<evidence type="ECO:0000256" key="3">
    <source>
        <dbReference type="ARBA" id="ARBA00023163"/>
    </source>
</evidence>
<keyword evidence="3" id="KW-0804">Transcription</keyword>
<dbReference type="PANTHER" id="PTHR43537">
    <property type="entry name" value="TRANSCRIPTIONAL REGULATOR, GNTR FAMILY"/>
    <property type="match status" value="1"/>
</dbReference>
<dbReference type="Pfam" id="PF07729">
    <property type="entry name" value="FCD"/>
    <property type="match status" value="1"/>
</dbReference>
<accession>A0A1M7USM5</accession>
<dbReference type="PANTHER" id="PTHR43537:SF24">
    <property type="entry name" value="GLUCONATE OPERON TRANSCRIPTIONAL REPRESSOR"/>
    <property type="match status" value="1"/>
</dbReference>
<dbReference type="InterPro" id="IPR008920">
    <property type="entry name" value="TF_FadR/GntR_C"/>
</dbReference>
<evidence type="ECO:0000313" key="6">
    <source>
        <dbReference type="Proteomes" id="UP000184428"/>
    </source>
</evidence>
<dbReference type="GO" id="GO:0003677">
    <property type="term" value="F:DNA binding"/>
    <property type="evidence" value="ECO:0007669"/>
    <property type="project" value="UniProtKB-KW"/>
</dbReference>
<evidence type="ECO:0000313" key="5">
    <source>
        <dbReference type="EMBL" id="SHN86022.1"/>
    </source>
</evidence>
<proteinExistence type="predicted"/>
<gene>
    <name evidence="5" type="ORF">SAMN05660350_03862</name>
</gene>
<dbReference type="SUPFAM" id="SSF46785">
    <property type="entry name" value="Winged helix' DNA-binding domain"/>
    <property type="match status" value="1"/>
</dbReference>
<dbReference type="CDD" id="cd07377">
    <property type="entry name" value="WHTH_GntR"/>
    <property type="match status" value="1"/>
</dbReference>